<gene>
    <name evidence="1" type="ORF">MtrunA17_Chr1g0177941</name>
</gene>
<comment type="caution">
    <text evidence="1">The sequence shown here is derived from an EMBL/GenBank/DDBJ whole genome shotgun (WGS) entry which is preliminary data.</text>
</comment>
<organism evidence="1">
    <name type="scientific">Medicago truncatula</name>
    <name type="common">Barrel medic</name>
    <name type="synonym">Medicago tribuloides</name>
    <dbReference type="NCBI Taxonomy" id="3880"/>
    <lineage>
        <taxon>Eukaryota</taxon>
        <taxon>Viridiplantae</taxon>
        <taxon>Streptophyta</taxon>
        <taxon>Embryophyta</taxon>
        <taxon>Tracheophyta</taxon>
        <taxon>Spermatophyta</taxon>
        <taxon>Magnoliopsida</taxon>
        <taxon>eudicotyledons</taxon>
        <taxon>Gunneridae</taxon>
        <taxon>Pentapetalae</taxon>
        <taxon>rosids</taxon>
        <taxon>fabids</taxon>
        <taxon>Fabales</taxon>
        <taxon>Fabaceae</taxon>
        <taxon>Papilionoideae</taxon>
        <taxon>50 kb inversion clade</taxon>
        <taxon>NPAAA clade</taxon>
        <taxon>Hologalegina</taxon>
        <taxon>IRL clade</taxon>
        <taxon>Trifolieae</taxon>
        <taxon>Medicago</taxon>
    </lineage>
</organism>
<dbReference type="AlphaFoldDB" id="A0A396JPX5"/>
<sequence>MTSLEHIEEELKLCEDKNDTPEQVFQRVSGVLEAWQHARRSDSIAGAEGQMHNAVWQPPPASFLKCNVDAAVFMATKKLHASILARWRWMFARCNVRRVQGCHDTF</sequence>
<proteinExistence type="predicted"/>
<evidence type="ECO:0000313" key="1">
    <source>
        <dbReference type="EMBL" id="RHN79492.1"/>
    </source>
</evidence>
<dbReference type="Gramene" id="rna3289">
    <property type="protein sequence ID" value="RHN79492.1"/>
    <property type="gene ID" value="gene3289"/>
</dbReference>
<reference evidence="1" key="1">
    <citation type="journal article" date="2018" name="Nat. Plants">
        <title>Whole-genome landscape of Medicago truncatula symbiotic genes.</title>
        <authorList>
            <person name="Pecrix Y."/>
            <person name="Gamas P."/>
            <person name="Carrere S."/>
        </authorList>
    </citation>
    <scope>NUCLEOTIDE SEQUENCE</scope>
    <source>
        <tissue evidence="1">Leaves</tissue>
    </source>
</reference>
<accession>A0A396JPX5</accession>
<protein>
    <submittedName>
        <fullName evidence="1">Uncharacterized protein</fullName>
    </submittedName>
</protein>
<dbReference type="EMBL" id="PSQE01000001">
    <property type="protein sequence ID" value="RHN79492.1"/>
    <property type="molecule type" value="Genomic_DNA"/>
</dbReference>
<name>A0A396JPX5_MEDTR</name>
<dbReference type="Proteomes" id="UP000265566">
    <property type="component" value="Chromosome 1"/>
</dbReference>